<evidence type="ECO:0000256" key="2">
    <source>
        <dbReference type="ARBA" id="ARBA00022630"/>
    </source>
</evidence>
<accession>A0A6H0XP46</accession>
<dbReference type="InterPro" id="IPR001155">
    <property type="entry name" value="OxRdtase_FMN_N"/>
</dbReference>
<sequence length="445" mass="48049">MSQQSRYASEEVDASPLAQPLHFEFSGRTAPNRFLKAAMSERIASWDDKDLSKRGIPTQESINLYRRWREAGAGIVLSGHIIIDTEQIEGPGNLMIPPDAPLSGERFEAFKAMAAAGKTGDNLIIGQVSHPGRQATELYHPHPLSASDVQLQGNIMGMTFGKPRAATQEDINNLVKAFAHAAEFLEKAGWDGIELHGAHGYLLSQFLAPATNHRTDQYGGSLENRARIIVEIAKAIRARTSPGFILSIKLNSVEFQDEGLQSEEAREICEILDQNTFDFVELSGGTYESLGFKYTKESTVKREAFFIEFAELISPVLSKTKVYVTGGFKTVGGMVAALKGVDGVGIGRALAAEPRLVKDIVSGRVKSALAPAVAPDDFATTMLAAGVQIKQIGRDQEPLDISNEQSIAGLKAAFGDYLQKGVSDSSKSPIDFLSADPVPYGPLVA</sequence>
<keyword evidence="3" id="KW-0288">FMN</keyword>
<gene>
    <name evidence="6" type="ORF">AMS68_001777</name>
</gene>
<comment type="similarity">
    <text evidence="1">Belongs to the NADH:flavin oxidoreductase/NADH oxidase family.</text>
</comment>
<dbReference type="PANTHER" id="PTHR43656">
    <property type="entry name" value="BINDING OXIDOREDUCTASE, PUTATIVE (AFU_ORTHOLOGUE AFUA_2G08260)-RELATED"/>
    <property type="match status" value="1"/>
</dbReference>
<dbReference type="Gene3D" id="3.20.20.70">
    <property type="entry name" value="Aldolase class I"/>
    <property type="match status" value="1"/>
</dbReference>
<dbReference type="Pfam" id="PF00724">
    <property type="entry name" value="Oxidored_FMN"/>
    <property type="match status" value="1"/>
</dbReference>
<evidence type="ECO:0000256" key="4">
    <source>
        <dbReference type="ARBA" id="ARBA00023002"/>
    </source>
</evidence>
<evidence type="ECO:0000256" key="3">
    <source>
        <dbReference type="ARBA" id="ARBA00022643"/>
    </source>
</evidence>
<organism evidence="6 7">
    <name type="scientific">Peltaster fructicola</name>
    <dbReference type="NCBI Taxonomy" id="286661"/>
    <lineage>
        <taxon>Eukaryota</taxon>
        <taxon>Fungi</taxon>
        <taxon>Dikarya</taxon>
        <taxon>Ascomycota</taxon>
        <taxon>Pezizomycotina</taxon>
        <taxon>Dothideomycetes</taxon>
        <taxon>Dothideomycetes incertae sedis</taxon>
        <taxon>Peltaster</taxon>
    </lineage>
</organism>
<dbReference type="Proteomes" id="UP000503462">
    <property type="component" value="Chromosome 1"/>
</dbReference>
<keyword evidence="2" id="KW-0285">Flavoprotein</keyword>
<keyword evidence="4" id="KW-0560">Oxidoreductase</keyword>
<dbReference type="CDD" id="cd04733">
    <property type="entry name" value="OYE_like_2_FMN"/>
    <property type="match status" value="1"/>
</dbReference>
<name>A0A6H0XP46_9PEZI</name>
<dbReference type="AlphaFoldDB" id="A0A6H0XP46"/>
<dbReference type="EMBL" id="CP051139">
    <property type="protein sequence ID" value="QIW96259.1"/>
    <property type="molecule type" value="Genomic_DNA"/>
</dbReference>
<evidence type="ECO:0000313" key="7">
    <source>
        <dbReference type="Proteomes" id="UP000503462"/>
    </source>
</evidence>
<protein>
    <recommendedName>
        <fullName evidence="5">NADH:flavin oxidoreductase/NADH oxidase N-terminal domain-containing protein</fullName>
    </recommendedName>
</protein>
<feature type="domain" description="NADH:flavin oxidoreductase/NADH oxidase N-terminal" evidence="5">
    <location>
        <begin position="20"/>
        <end position="365"/>
    </location>
</feature>
<reference evidence="6 7" key="1">
    <citation type="journal article" date="2016" name="Sci. Rep.">
        <title>Peltaster fructicola genome reveals evolution from an invasive phytopathogen to an ectophytic parasite.</title>
        <authorList>
            <person name="Xu C."/>
            <person name="Chen H."/>
            <person name="Gleason M.L."/>
            <person name="Xu J.R."/>
            <person name="Liu H."/>
            <person name="Zhang R."/>
            <person name="Sun G."/>
        </authorList>
    </citation>
    <scope>NUCLEOTIDE SEQUENCE [LARGE SCALE GENOMIC DNA]</scope>
    <source>
        <strain evidence="6 7">LNHT1506</strain>
    </source>
</reference>
<evidence type="ECO:0000313" key="6">
    <source>
        <dbReference type="EMBL" id="QIW96259.1"/>
    </source>
</evidence>
<keyword evidence="7" id="KW-1185">Reference proteome</keyword>
<dbReference type="SUPFAM" id="SSF51395">
    <property type="entry name" value="FMN-linked oxidoreductases"/>
    <property type="match status" value="1"/>
</dbReference>
<dbReference type="GO" id="GO:0016491">
    <property type="term" value="F:oxidoreductase activity"/>
    <property type="evidence" value="ECO:0007669"/>
    <property type="project" value="UniProtKB-KW"/>
</dbReference>
<dbReference type="InterPro" id="IPR013785">
    <property type="entry name" value="Aldolase_TIM"/>
</dbReference>
<dbReference type="GO" id="GO:0010181">
    <property type="term" value="F:FMN binding"/>
    <property type="evidence" value="ECO:0007669"/>
    <property type="project" value="InterPro"/>
</dbReference>
<evidence type="ECO:0000259" key="5">
    <source>
        <dbReference type="Pfam" id="PF00724"/>
    </source>
</evidence>
<evidence type="ECO:0000256" key="1">
    <source>
        <dbReference type="ARBA" id="ARBA00005979"/>
    </source>
</evidence>
<proteinExistence type="inferred from homology"/>
<dbReference type="PANTHER" id="PTHR43656:SF5">
    <property type="entry name" value="NADH:FLAVIN OXIDOREDUCTASE_NADH OXIDASE N-TERMINAL DOMAIN-CONTAINING PROTEIN"/>
    <property type="match status" value="1"/>
</dbReference>
<dbReference type="OrthoDB" id="1663137at2759"/>
<dbReference type="InterPro" id="IPR051799">
    <property type="entry name" value="NADH_flavin_oxidoreductase"/>
</dbReference>